<dbReference type="Proteomes" id="UP001642483">
    <property type="component" value="Unassembled WGS sequence"/>
</dbReference>
<proteinExistence type="inferred from homology"/>
<dbReference type="PANTHER" id="PTHR43213">
    <property type="entry name" value="BIFUNCTIONAL DTTP/UTP PYROPHOSPHATASE/METHYLTRANSFERASE PROTEIN-RELATED"/>
    <property type="match status" value="1"/>
</dbReference>
<evidence type="ECO:0000256" key="1">
    <source>
        <dbReference type="ARBA" id="ARBA00001968"/>
    </source>
</evidence>
<comment type="caution">
    <text evidence="3">The sequence shown here is derived from an EMBL/GenBank/DDBJ whole genome shotgun (WGS) entry which is preliminary data.</text>
</comment>
<dbReference type="InterPro" id="IPR029001">
    <property type="entry name" value="ITPase-like_fam"/>
</dbReference>
<gene>
    <name evidence="3" type="ORF">CVLEPA_LOCUS30687</name>
</gene>
<evidence type="ECO:0000256" key="2">
    <source>
        <dbReference type="ARBA" id="ARBA00022801"/>
    </source>
</evidence>
<evidence type="ECO:0008006" key="5">
    <source>
        <dbReference type="Google" id="ProtNLM"/>
    </source>
</evidence>
<name>A0ABP0H116_CLALP</name>
<dbReference type="Gene3D" id="3.90.950.10">
    <property type="match status" value="1"/>
</dbReference>
<dbReference type="Pfam" id="PF02545">
    <property type="entry name" value="Maf"/>
    <property type="match status" value="1"/>
</dbReference>
<accession>A0ABP0H116</accession>
<dbReference type="PIRSF" id="PIRSF006305">
    <property type="entry name" value="Maf"/>
    <property type="match status" value="1"/>
</dbReference>
<dbReference type="NCBIfam" id="TIGR00172">
    <property type="entry name" value="maf"/>
    <property type="match status" value="1"/>
</dbReference>
<dbReference type="InterPro" id="IPR003697">
    <property type="entry name" value="Maf-like"/>
</dbReference>
<dbReference type="PANTHER" id="PTHR43213:SF5">
    <property type="entry name" value="BIFUNCTIONAL DTTP_UTP PYROPHOSPHATASE_METHYLTRANSFERASE PROTEIN-RELATED"/>
    <property type="match status" value="1"/>
</dbReference>
<dbReference type="HAMAP" id="MF_00528">
    <property type="entry name" value="Maf"/>
    <property type="match status" value="1"/>
</dbReference>
<dbReference type="SUPFAM" id="SSF52972">
    <property type="entry name" value="ITPase-like"/>
    <property type="match status" value="1"/>
</dbReference>
<protein>
    <recommendedName>
        <fullName evidence="5">Maf-like protein</fullName>
    </recommendedName>
</protein>
<organism evidence="3 4">
    <name type="scientific">Clavelina lepadiformis</name>
    <name type="common">Light-bulb sea squirt</name>
    <name type="synonym">Ascidia lepadiformis</name>
    <dbReference type="NCBI Taxonomy" id="159417"/>
    <lineage>
        <taxon>Eukaryota</taxon>
        <taxon>Metazoa</taxon>
        <taxon>Chordata</taxon>
        <taxon>Tunicata</taxon>
        <taxon>Ascidiacea</taxon>
        <taxon>Aplousobranchia</taxon>
        <taxon>Clavelinidae</taxon>
        <taxon>Clavelina</taxon>
    </lineage>
</organism>
<keyword evidence="2" id="KW-0378">Hydrolase</keyword>
<evidence type="ECO:0000313" key="4">
    <source>
        <dbReference type="Proteomes" id="UP001642483"/>
    </source>
</evidence>
<dbReference type="EMBL" id="CAWYQH010000163">
    <property type="protein sequence ID" value="CAK8697467.1"/>
    <property type="molecule type" value="Genomic_DNA"/>
</dbReference>
<reference evidence="3 4" key="1">
    <citation type="submission" date="2024-02" db="EMBL/GenBank/DDBJ databases">
        <authorList>
            <person name="Daric V."/>
            <person name="Darras S."/>
        </authorList>
    </citation>
    <scope>NUCLEOTIDE SEQUENCE [LARGE SCALE GENOMIC DNA]</scope>
</reference>
<sequence>MLSPAKEILANLRVVLASSSPQRKAILQQLGVKFDVIPSPFYEETVDKNAFSDARDYVKSLAHQKALAVAEQFQNTNEEILVVGADTVIIHDDKIIGKPHKHETAVETLNMLNNGCHQVCTGVSLIKVYSKKHEETLFTETTRVTFGKLTQEQIRSYVDTGEPLNKAGAYGIQGLGALLVEKIDGDYYNVVGFPAYKFFTELVKFTNNN</sequence>
<evidence type="ECO:0000313" key="3">
    <source>
        <dbReference type="EMBL" id="CAK8697467.1"/>
    </source>
</evidence>
<comment type="cofactor">
    <cofactor evidence="1">
        <name>a divalent metal cation</name>
        <dbReference type="ChEBI" id="CHEBI:60240"/>
    </cofactor>
</comment>
<dbReference type="CDD" id="cd00555">
    <property type="entry name" value="Maf"/>
    <property type="match status" value="1"/>
</dbReference>
<keyword evidence="4" id="KW-1185">Reference proteome</keyword>